<keyword evidence="3" id="KW-1185">Reference proteome</keyword>
<sequence length="121" mass="12810">MTSIIRALLVAAAVSVSATSAFAAASNMPTQYQPDPALKTENVAQLRARVSQACSITQARLQSGVGEASLSRGCDCYAGRTMRSLSADELQAYRDTGVFNDTAREKALTALDACKLPRPQI</sequence>
<evidence type="ECO:0000256" key="1">
    <source>
        <dbReference type="SAM" id="SignalP"/>
    </source>
</evidence>
<gene>
    <name evidence="2" type="ORF">FS320_02940</name>
</gene>
<proteinExistence type="predicted"/>
<protein>
    <recommendedName>
        <fullName evidence="4">Secreted protein</fullName>
    </recommendedName>
</protein>
<evidence type="ECO:0000313" key="3">
    <source>
        <dbReference type="Proteomes" id="UP000403266"/>
    </source>
</evidence>
<dbReference type="RefSeq" id="WP_152709114.1">
    <property type="nucleotide sequence ID" value="NZ_VOSJ01000003.1"/>
</dbReference>
<dbReference type="Proteomes" id="UP000403266">
    <property type="component" value="Unassembled WGS sequence"/>
</dbReference>
<feature type="chain" id="PRO_5030135255" description="Secreted protein" evidence="1">
    <location>
        <begin position="24"/>
        <end position="121"/>
    </location>
</feature>
<name>A0A5N7MBR3_9HYPH</name>
<evidence type="ECO:0000313" key="2">
    <source>
        <dbReference type="EMBL" id="MPR24207.1"/>
    </source>
</evidence>
<dbReference type="OrthoDB" id="8019634at2"/>
<accession>A0A5N7MBR3</accession>
<feature type="signal peptide" evidence="1">
    <location>
        <begin position="1"/>
        <end position="23"/>
    </location>
</feature>
<organism evidence="2 3">
    <name type="scientific">Microvirga tunisiensis</name>
    <dbReference type="NCBI Taxonomy" id="2108360"/>
    <lineage>
        <taxon>Bacteria</taxon>
        <taxon>Pseudomonadati</taxon>
        <taxon>Pseudomonadota</taxon>
        <taxon>Alphaproteobacteria</taxon>
        <taxon>Hyphomicrobiales</taxon>
        <taxon>Methylobacteriaceae</taxon>
        <taxon>Microvirga</taxon>
    </lineage>
</organism>
<evidence type="ECO:0008006" key="4">
    <source>
        <dbReference type="Google" id="ProtNLM"/>
    </source>
</evidence>
<reference evidence="2 3" key="1">
    <citation type="journal article" date="2019" name="Syst. Appl. Microbiol.">
        <title>Microvirga tunisiensis sp. nov., a root nodule symbiotic bacterium isolated from Lupinus micranthus and L. luteus grown in Northern Tunisia.</title>
        <authorList>
            <person name="Msaddak A."/>
            <person name="Rejili M."/>
            <person name="Duran D."/>
            <person name="Mars M."/>
            <person name="Palacios J.M."/>
            <person name="Ruiz-Argueso T."/>
            <person name="Rey L."/>
            <person name="Imperial J."/>
        </authorList>
    </citation>
    <scope>NUCLEOTIDE SEQUENCE [LARGE SCALE GENOMIC DNA]</scope>
    <source>
        <strain evidence="2 3">Lmie10</strain>
    </source>
</reference>
<dbReference type="EMBL" id="VOSK01000004">
    <property type="protein sequence ID" value="MPR24207.1"/>
    <property type="molecule type" value="Genomic_DNA"/>
</dbReference>
<keyword evidence="1" id="KW-0732">Signal</keyword>
<dbReference type="AlphaFoldDB" id="A0A5N7MBR3"/>
<comment type="caution">
    <text evidence="2">The sequence shown here is derived from an EMBL/GenBank/DDBJ whole genome shotgun (WGS) entry which is preliminary data.</text>
</comment>